<gene>
    <name evidence="1" type="ORF">IPJ48_17285</name>
</gene>
<organism evidence="1 2">
    <name type="scientific">Candidatus Propionivibrio dominans</name>
    <dbReference type="NCBI Taxonomy" id="2954373"/>
    <lineage>
        <taxon>Bacteria</taxon>
        <taxon>Pseudomonadati</taxon>
        <taxon>Pseudomonadota</taxon>
        <taxon>Betaproteobacteria</taxon>
        <taxon>Rhodocyclales</taxon>
        <taxon>Rhodocyclaceae</taxon>
        <taxon>Propionivibrio</taxon>
    </lineage>
</organism>
<sequence length="100" mass="11070">MQSPTQKRRKGANGGRVICDGLLQGLQRRATVETRMRRGMVVCDAHVEQLFELRQRDEQGDGYGAALFAKGVVWAASGRACDLTRHAVGERAEEALDKWA</sequence>
<protein>
    <submittedName>
        <fullName evidence="1">Uncharacterized protein</fullName>
    </submittedName>
</protein>
<proteinExistence type="predicted"/>
<evidence type="ECO:0000313" key="1">
    <source>
        <dbReference type="EMBL" id="MBK7424691.1"/>
    </source>
</evidence>
<accession>A0A9D7FMT7</accession>
<name>A0A9D7FMT7_9RHOO</name>
<dbReference type="AlphaFoldDB" id="A0A9D7FMT7"/>
<comment type="caution">
    <text evidence="1">The sequence shown here is derived from an EMBL/GenBank/DDBJ whole genome shotgun (WGS) entry which is preliminary data.</text>
</comment>
<dbReference type="EMBL" id="JADJNC010000041">
    <property type="protein sequence ID" value="MBK7424691.1"/>
    <property type="molecule type" value="Genomic_DNA"/>
</dbReference>
<evidence type="ECO:0000313" key="2">
    <source>
        <dbReference type="Proteomes" id="UP000886602"/>
    </source>
</evidence>
<dbReference type="Proteomes" id="UP000886602">
    <property type="component" value="Unassembled WGS sequence"/>
</dbReference>
<reference evidence="1" key="1">
    <citation type="submission" date="2020-10" db="EMBL/GenBank/DDBJ databases">
        <title>Connecting structure to function with the recovery of over 1000 high-quality activated sludge metagenome-assembled genomes encoding full-length rRNA genes using long-read sequencing.</title>
        <authorList>
            <person name="Singleton C.M."/>
            <person name="Petriglieri F."/>
            <person name="Kristensen J.M."/>
            <person name="Kirkegaard R.H."/>
            <person name="Michaelsen T.Y."/>
            <person name="Andersen M.H."/>
            <person name="Karst S.M."/>
            <person name="Dueholm M.S."/>
            <person name="Nielsen P.H."/>
            <person name="Albertsen M."/>
        </authorList>
    </citation>
    <scope>NUCLEOTIDE SEQUENCE</scope>
    <source>
        <strain evidence="1">EsbW_18-Q3-R4-48_MAXAC.044</strain>
    </source>
</reference>